<protein>
    <submittedName>
        <fullName evidence="2">HNH endonuclease signature motif containing protein</fullName>
        <ecNumber evidence="2">3.1.-.-</ecNumber>
    </submittedName>
</protein>
<evidence type="ECO:0000313" key="3">
    <source>
        <dbReference type="Proteomes" id="UP001363010"/>
    </source>
</evidence>
<dbReference type="EMBL" id="JBBKZV010000019">
    <property type="protein sequence ID" value="MEJ8825166.1"/>
    <property type="molecule type" value="Genomic_DNA"/>
</dbReference>
<dbReference type="GO" id="GO:0016787">
    <property type="term" value="F:hydrolase activity"/>
    <property type="evidence" value="ECO:0007669"/>
    <property type="project" value="UniProtKB-KW"/>
</dbReference>
<dbReference type="Proteomes" id="UP001363010">
    <property type="component" value="Unassembled WGS sequence"/>
</dbReference>
<dbReference type="Pfam" id="PF13391">
    <property type="entry name" value="HNH_2"/>
    <property type="match status" value="1"/>
</dbReference>
<comment type="caution">
    <text evidence="2">The sequence shown here is derived from an EMBL/GenBank/DDBJ whole genome shotgun (WGS) entry which is preliminary data.</text>
</comment>
<dbReference type="EC" id="3.1.-.-" evidence="2"/>
<organism evidence="2 3">
    <name type="scientific">Variovorax humicola</name>
    <dbReference type="NCBI Taxonomy" id="1769758"/>
    <lineage>
        <taxon>Bacteria</taxon>
        <taxon>Pseudomonadati</taxon>
        <taxon>Pseudomonadota</taxon>
        <taxon>Betaproteobacteria</taxon>
        <taxon>Burkholderiales</taxon>
        <taxon>Comamonadaceae</taxon>
        <taxon>Variovorax</taxon>
    </lineage>
</organism>
<dbReference type="RefSeq" id="WP_340366192.1">
    <property type="nucleotide sequence ID" value="NZ_JBBKZV010000019.1"/>
</dbReference>
<keyword evidence="2" id="KW-0540">Nuclease</keyword>
<keyword evidence="3" id="KW-1185">Reference proteome</keyword>
<reference evidence="2 3" key="1">
    <citation type="submission" date="2024-03" db="EMBL/GenBank/DDBJ databases">
        <title>Novel species of the genus Variovorax.</title>
        <authorList>
            <person name="Liu Q."/>
            <person name="Xin Y.-H."/>
        </authorList>
    </citation>
    <scope>NUCLEOTIDE SEQUENCE [LARGE SCALE GENOMIC DNA]</scope>
    <source>
        <strain evidence="2 3">KACC 18501</strain>
    </source>
</reference>
<keyword evidence="2" id="KW-0378">Hydrolase</keyword>
<dbReference type="GO" id="GO:0004519">
    <property type="term" value="F:endonuclease activity"/>
    <property type="evidence" value="ECO:0007669"/>
    <property type="project" value="UniProtKB-KW"/>
</dbReference>
<name>A0ABU8W550_9BURK</name>
<keyword evidence="2" id="KW-0255">Endonuclease</keyword>
<feature type="domain" description="HNH nuclease" evidence="1">
    <location>
        <begin position="194"/>
        <end position="246"/>
    </location>
</feature>
<evidence type="ECO:0000313" key="2">
    <source>
        <dbReference type="EMBL" id="MEJ8825166.1"/>
    </source>
</evidence>
<proteinExistence type="predicted"/>
<dbReference type="InterPro" id="IPR003615">
    <property type="entry name" value="HNH_nuc"/>
</dbReference>
<gene>
    <name evidence="2" type="ORF">WKW80_24590</name>
</gene>
<accession>A0ABU8W550</accession>
<sequence>MADLRQYTGKEPPVWVSDFFQDIEALGFHITTSNRGRAASNPAKKTLCIEWRGVYVAYTHHNLWRHGRFYGYRFNIGQRRATNACPPGFDLSAFCLEHGCAPSSFAVYTEESGSYLQVHDEATAVHLLLEIADFLGAGLLASSDRDAAATVQEDLDKLDGRTDIPDTIRKSLIDARLGQGKFRIDLMKSFSGACAVSGLMLSPTLRASHIVPWRSSTDEERLDPNNGLLLSANLDALFDRHLITFDIEGRIALSRLLTEADLANLGPLGSMRQPPNPERASYLERHNVAFKQKERERIDSKLT</sequence>
<evidence type="ECO:0000259" key="1">
    <source>
        <dbReference type="Pfam" id="PF13391"/>
    </source>
</evidence>